<keyword evidence="2" id="KW-0560">Oxidoreductase</keyword>
<keyword evidence="2" id="KW-0521">NADP</keyword>
<dbReference type="PANTHER" id="PTHR10491">
    <property type="entry name" value="DTDP-4-DEHYDRORHAMNOSE REDUCTASE"/>
    <property type="match status" value="1"/>
</dbReference>
<comment type="similarity">
    <text evidence="1 2">Belongs to the dTDP-4-dehydrorhamnose reductase family.</text>
</comment>
<organism evidence="4 5">
    <name type="scientific">Gottfriedia solisilvae</name>
    <dbReference type="NCBI Taxonomy" id="1516104"/>
    <lineage>
        <taxon>Bacteria</taxon>
        <taxon>Bacillati</taxon>
        <taxon>Bacillota</taxon>
        <taxon>Bacilli</taxon>
        <taxon>Bacillales</taxon>
        <taxon>Bacillaceae</taxon>
        <taxon>Gottfriedia</taxon>
    </lineage>
</organism>
<dbReference type="UniPathway" id="UPA00124"/>
<evidence type="ECO:0000259" key="3">
    <source>
        <dbReference type="Pfam" id="PF04321"/>
    </source>
</evidence>
<evidence type="ECO:0000313" key="4">
    <source>
        <dbReference type="EMBL" id="GGI10359.1"/>
    </source>
</evidence>
<comment type="function">
    <text evidence="2">Catalyzes the reduction of dTDP-6-deoxy-L-lyxo-4-hexulose to yield dTDP-L-rhamnose.</text>
</comment>
<gene>
    <name evidence="4" type="ORF">GCM10007380_02400</name>
</gene>
<dbReference type="Gene3D" id="3.90.25.10">
    <property type="entry name" value="UDP-galactose 4-epimerase, domain 1"/>
    <property type="match status" value="1"/>
</dbReference>
<keyword evidence="5" id="KW-1185">Reference proteome</keyword>
<dbReference type="GO" id="GO:0048269">
    <property type="term" value="C:methionine adenosyltransferase complex"/>
    <property type="evidence" value="ECO:0007669"/>
    <property type="project" value="TreeGrafter"/>
</dbReference>
<reference evidence="5" key="1">
    <citation type="journal article" date="2019" name="Int. J. Syst. Evol. Microbiol.">
        <title>The Global Catalogue of Microorganisms (GCM) 10K type strain sequencing project: providing services to taxonomists for standard genome sequencing and annotation.</title>
        <authorList>
            <consortium name="The Broad Institute Genomics Platform"/>
            <consortium name="The Broad Institute Genome Sequencing Center for Infectious Disease"/>
            <person name="Wu L."/>
            <person name="Ma J."/>
        </authorList>
    </citation>
    <scope>NUCLEOTIDE SEQUENCE [LARGE SCALE GENOMIC DNA]</scope>
    <source>
        <strain evidence="5">CGMCC 1.14993</strain>
    </source>
</reference>
<accession>A0A8J3AIA1</accession>
<proteinExistence type="inferred from homology"/>
<comment type="pathway">
    <text evidence="2">Carbohydrate biosynthesis; dTDP-L-rhamnose biosynthesis.</text>
</comment>
<dbReference type="Gene3D" id="3.40.50.720">
    <property type="entry name" value="NAD(P)-binding Rossmann-like Domain"/>
    <property type="match status" value="1"/>
</dbReference>
<dbReference type="GO" id="GO:0008831">
    <property type="term" value="F:dTDP-4-dehydrorhamnose reductase activity"/>
    <property type="evidence" value="ECO:0007669"/>
    <property type="project" value="UniProtKB-EC"/>
</dbReference>
<evidence type="ECO:0000313" key="5">
    <source>
        <dbReference type="Proteomes" id="UP000626244"/>
    </source>
</evidence>
<name>A0A8J3AIA1_9BACI</name>
<dbReference type="GO" id="GO:0048270">
    <property type="term" value="F:methionine adenosyltransferase regulator activity"/>
    <property type="evidence" value="ECO:0007669"/>
    <property type="project" value="TreeGrafter"/>
</dbReference>
<dbReference type="RefSeq" id="WP_088003575.1">
    <property type="nucleotide sequence ID" value="NZ_BMHB01000001.1"/>
</dbReference>
<feature type="domain" description="RmlD-like substrate binding" evidence="3">
    <location>
        <begin position="1"/>
        <end position="237"/>
    </location>
</feature>
<dbReference type="Proteomes" id="UP000626244">
    <property type="component" value="Unassembled WGS sequence"/>
</dbReference>
<evidence type="ECO:0000256" key="2">
    <source>
        <dbReference type="RuleBase" id="RU364082"/>
    </source>
</evidence>
<dbReference type="InterPro" id="IPR029903">
    <property type="entry name" value="RmlD-like-bd"/>
</dbReference>
<dbReference type="Pfam" id="PF04321">
    <property type="entry name" value="RmlD_sub_bind"/>
    <property type="match status" value="1"/>
</dbReference>
<comment type="caution">
    <text evidence="4">The sequence shown here is derived from an EMBL/GenBank/DDBJ whole genome shotgun (WGS) entry which is preliminary data.</text>
</comment>
<dbReference type="PANTHER" id="PTHR10491:SF4">
    <property type="entry name" value="METHIONINE ADENOSYLTRANSFERASE 2 SUBUNIT BETA"/>
    <property type="match status" value="1"/>
</dbReference>
<dbReference type="GO" id="GO:0006556">
    <property type="term" value="P:S-adenosylmethionine biosynthetic process"/>
    <property type="evidence" value="ECO:0007669"/>
    <property type="project" value="TreeGrafter"/>
</dbReference>
<dbReference type="InterPro" id="IPR005913">
    <property type="entry name" value="dTDP_dehydrorham_reduct"/>
</dbReference>
<dbReference type="GO" id="GO:0019305">
    <property type="term" value="P:dTDP-rhamnose biosynthetic process"/>
    <property type="evidence" value="ECO:0007669"/>
    <property type="project" value="UniProtKB-UniPathway"/>
</dbReference>
<dbReference type="SUPFAM" id="SSF51735">
    <property type="entry name" value="NAD(P)-binding Rossmann-fold domains"/>
    <property type="match status" value="1"/>
</dbReference>
<dbReference type="EMBL" id="BMHB01000001">
    <property type="protein sequence ID" value="GGI10359.1"/>
    <property type="molecule type" value="Genomic_DNA"/>
</dbReference>
<dbReference type="EC" id="1.1.1.133" evidence="2"/>
<protein>
    <recommendedName>
        <fullName evidence="2">dTDP-4-dehydrorhamnose reductase</fullName>
        <ecNumber evidence="2">1.1.1.133</ecNumber>
    </recommendedName>
</protein>
<dbReference type="InterPro" id="IPR036291">
    <property type="entry name" value="NAD(P)-bd_dom_sf"/>
</dbReference>
<dbReference type="OrthoDB" id="1415031at2"/>
<sequence>MKILVLGASGLVGKALLEELSSTFDVYGTYNRTKLGINDDHQLQWNITDSKRILDWIDEITPHIIISCLRGEFDIQLEVHKQIIQKIKSTKTKLLFCSTTNVFDGDITKHHDENDTPLATSDYGQFKIECEKLIQSELGPQGVILRLPMVWGKNSPRLNEIKDKIANQLEVEAYENIYLNHASDQRISKQIRSIIENDLTGIFHLATTDIESQYSFICKLVQSLDTEGKVKALKVEEVEQYNFGLVINRTDLPIHFTYDNHQLISEIV</sequence>
<dbReference type="AlphaFoldDB" id="A0A8J3AIA1"/>
<evidence type="ECO:0000256" key="1">
    <source>
        <dbReference type="ARBA" id="ARBA00010944"/>
    </source>
</evidence>